<dbReference type="InterPro" id="IPR046336">
    <property type="entry name" value="Lon_prtase_N_sf"/>
</dbReference>
<dbReference type="EMBL" id="FOBF01000012">
    <property type="protein sequence ID" value="SEM36043.1"/>
    <property type="molecule type" value="Genomic_DNA"/>
</dbReference>
<dbReference type="NCBIfam" id="TIGR00763">
    <property type="entry name" value="lon"/>
    <property type="match status" value="1"/>
</dbReference>
<dbReference type="InterPro" id="IPR004815">
    <property type="entry name" value="Lon_bac/euk-typ"/>
</dbReference>
<dbReference type="PROSITE" id="PS51787">
    <property type="entry name" value="LON_N"/>
    <property type="match status" value="1"/>
</dbReference>
<keyword evidence="8 14" id="KW-0346">Stress response</keyword>
<dbReference type="Gene3D" id="2.30.130.40">
    <property type="entry name" value="LON domain-like"/>
    <property type="match status" value="1"/>
</dbReference>
<dbReference type="InterPro" id="IPR027543">
    <property type="entry name" value="Lon_bac"/>
</dbReference>
<evidence type="ECO:0000256" key="3">
    <source>
        <dbReference type="ARBA" id="ARBA00022670"/>
    </source>
</evidence>
<dbReference type="GO" id="GO:0006515">
    <property type="term" value="P:protein quality control for misfolded or incompletely synthesized proteins"/>
    <property type="evidence" value="ECO:0007669"/>
    <property type="project" value="UniProtKB-UniRule"/>
</dbReference>
<keyword evidence="3 14" id="KW-0645">Protease</keyword>
<evidence type="ECO:0000313" key="23">
    <source>
        <dbReference type="Proteomes" id="UP000198953"/>
    </source>
</evidence>
<evidence type="ECO:0000256" key="12">
    <source>
        <dbReference type="ARBA" id="ARBA00071934"/>
    </source>
</evidence>
<evidence type="ECO:0000256" key="15">
    <source>
        <dbReference type="PIRNR" id="PIRNR001174"/>
    </source>
</evidence>
<dbReference type="Gene3D" id="3.40.50.300">
    <property type="entry name" value="P-loop containing nucleotide triphosphate hydrolases"/>
    <property type="match status" value="1"/>
</dbReference>
<dbReference type="STRING" id="46177.SAMN05660976_04926"/>
<comment type="catalytic activity">
    <reaction evidence="9 14 15 18">
        <text>Hydrolysis of proteins in presence of ATP.</text>
        <dbReference type="EC" id="3.4.21.53"/>
    </reaction>
</comment>
<dbReference type="InterPro" id="IPR054594">
    <property type="entry name" value="Lon_lid"/>
</dbReference>
<evidence type="ECO:0000256" key="6">
    <source>
        <dbReference type="ARBA" id="ARBA00022825"/>
    </source>
</evidence>
<protein>
    <recommendedName>
        <fullName evidence="12 14">Lon protease</fullName>
        <ecNumber evidence="11 14">3.4.21.53</ecNumber>
    </recommendedName>
    <alternativeName>
        <fullName evidence="13 14">ATP-dependent protease La</fullName>
    </alternativeName>
</protein>
<comment type="subunit">
    <text evidence="14 15">Homohexamer. Organized in a ring with a central cavity.</text>
</comment>
<dbReference type="Gene3D" id="3.30.230.10">
    <property type="match status" value="1"/>
</dbReference>
<keyword evidence="4 14" id="KW-0547">Nucleotide-binding</keyword>
<feature type="active site" evidence="14 16">
    <location>
        <position position="683"/>
    </location>
</feature>
<dbReference type="SUPFAM" id="SSF54211">
    <property type="entry name" value="Ribosomal protein S5 domain 2-like"/>
    <property type="match status" value="1"/>
</dbReference>
<evidence type="ECO:0000259" key="21">
    <source>
        <dbReference type="PROSITE" id="PS51787"/>
    </source>
</evidence>
<dbReference type="SUPFAM" id="SSF52540">
    <property type="entry name" value="P-loop containing nucleoside triphosphate hydrolases"/>
    <property type="match status" value="1"/>
</dbReference>
<keyword evidence="5 14" id="KW-0378">Hydrolase</keyword>
<accession>A0A1H7XQZ7</accession>
<proteinExistence type="evidence at transcript level"/>
<dbReference type="GO" id="GO:0004252">
    <property type="term" value="F:serine-type endopeptidase activity"/>
    <property type="evidence" value="ECO:0007669"/>
    <property type="project" value="UniProtKB-UniRule"/>
</dbReference>
<dbReference type="PRINTS" id="PR00830">
    <property type="entry name" value="ENDOLAPTASE"/>
</dbReference>
<keyword evidence="2 14" id="KW-0963">Cytoplasm</keyword>
<dbReference type="SMART" id="SM00464">
    <property type="entry name" value="LON"/>
    <property type="match status" value="1"/>
</dbReference>
<comment type="function">
    <text evidence="10 14">ATP-dependent serine protease that mediates the selective degradation of mutant and abnormal proteins as well as certain short-lived regulatory proteins. Required for cellular homeostasis and for survival from DNA damage and developmental changes induced by stress. Degrades polypeptides processively to yield small peptide fragments that are 5 to 10 amino acids long. Binds to DNA in a double-stranded, site-specific manner.</text>
</comment>
<dbReference type="InterPro" id="IPR008268">
    <property type="entry name" value="Peptidase_S16_AS"/>
</dbReference>
<dbReference type="GO" id="GO:0005737">
    <property type="term" value="C:cytoplasm"/>
    <property type="evidence" value="ECO:0007669"/>
    <property type="project" value="UniProtKB-SubCell"/>
</dbReference>
<dbReference type="Gene3D" id="1.20.58.1480">
    <property type="match status" value="1"/>
</dbReference>
<evidence type="ECO:0000256" key="13">
    <source>
        <dbReference type="ARBA" id="ARBA00082722"/>
    </source>
</evidence>
<feature type="domain" description="Lon proteolytic" evidence="20">
    <location>
        <begin position="593"/>
        <end position="777"/>
    </location>
</feature>
<dbReference type="PROSITE" id="PS01046">
    <property type="entry name" value="LON_SER"/>
    <property type="match status" value="1"/>
</dbReference>
<evidence type="ECO:0000259" key="20">
    <source>
        <dbReference type="PROSITE" id="PS51786"/>
    </source>
</evidence>
<dbReference type="Pfam" id="PF00004">
    <property type="entry name" value="AAA"/>
    <property type="match status" value="1"/>
</dbReference>
<dbReference type="InterPro" id="IPR020568">
    <property type="entry name" value="Ribosomal_Su5_D2-typ_SF"/>
</dbReference>
<evidence type="ECO:0000313" key="22">
    <source>
        <dbReference type="EMBL" id="SEM36043.1"/>
    </source>
</evidence>
<feature type="domain" description="Lon N-terminal" evidence="21">
    <location>
        <begin position="7"/>
        <end position="193"/>
    </location>
</feature>
<dbReference type="InterPro" id="IPR014721">
    <property type="entry name" value="Ribsml_uS5_D2-typ_fold_subgr"/>
</dbReference>
<feature type="active site" evidence="14 16">
    <location>
        <position position="726"/>
    </location>
</feature>
<dbReference type="PANTHER" id="PTHR10046">
    <property type="entry name" value="ATP DEPENDENT LON PROTEASE FAMILY MEMBER"/>
    <property type="match status" value="1"/>
</dbReference>
<reference evidence="22 23" key="1">
    <citation type="submission" date="2016-10" db="EMBL/GenBank/DDBJ databases">
        <authorList>
            <person name="de Groot N.N."/>
        </authorList>
    </citation>
    <scope>NUCLEOTIDE SEQUENCE [LARGE SCALE GENOMIC DNA]</scope>
    <source>
        <strain evidence="22 23">DSM 43357</strain>
    </source>
</reference>
<evidence type="ECO:0000256" key="4">
    <source>
        <dbReference type="ARBA" id="ARBA00022741"/>
    </source>
</evidence>
<dbReference type="Gene3D" id="1.20.5.5270">
    <property type="match status" value="1"/>
</dbReference>
<evidence type="ECO:0000256" key="17">
    <source>
        <dbReference type="PIRSR" id="PIRSR001174-2"/>
    </source>
</evidence>
<evidence type="ECO:0000256" key="1">
    <source>
        <dbReference type="ARBA" id="ARBA00004496"/>
    </source>
</evidence>
<dbReference type="AlphaFoldDB" id="A0A1H7XQZ7"/>
<evidence type="ECO:0000256" key="10">
    <source>
        <dbReference type="ARBA" id="ARBA00053875"/>
    </source>
</evidence>
<dbReference type="Pfam" id="PF05362">
    <property type="entry name" value="Lon_C"/>
    <property type="match status" value="1"/>
</dbReference>
<evidence type="ECO:0000256" key="14">
    <source>
        <dbReference type="HAMAP-Rule" id="MF_01973"/>
    </source>
</evidence>
<dbReference type="InterPro" id="IPR003959">
    <property type="entry name" value="ATPase_AAA_core"/>
</dbReference>
<comment type="similarity">
    <text evidence="14 15 18 19">Belongs to the peptidase S16 family.</text>
</comment>
<dbReference type="InterPro" id="IPR027417">
    <property type="entry name" value="P-loop_NTPase"/>
</dbReference>
<dbReference type="SMART" id="SM00382">
    <property type="entry name" value="AAA"/>
    <property type="match status" value="1"/>
</dbReference>
<comment type="subcellular location">
    <subcellularLocation>
        <location evidence="1 14 15">Cytoplasm</location>
    </subcellularLocation>
</comment>
<dbReference type="GO" id="GO:0043565">
    <property type="term" value="F:sequence-specific DNA binding"/>
    <property type="evidence" value="ECO:0007669"/>
    <property type="project" value="UniProtKB-UniRule"/>
</dbReference>
<feature type="binding site" evidence="14 17">
    <location>
        <begin position="356"/>
        <end position="363"/>
    </location>
    <ligand>
        <name>ATP</name>
        <dbReference type="ChEBI" id="CHEBI:30616"/>
    </ligand>
</feature>
<dbReference type="GO" id="GO:0016887">
    <property type="term" value="F:ATP hydrolysis activity"/>
    <property type="evidence" value="ECO:0007669"/>
    <property type="project" value="UniProtKB-UniRule"/>
</dbReference>
<dbReference type="EC" id="3.4.21.53" evidence="11 14"/>
<evidence type="ECO:0000256" key="16">
    <source>
        <dbReference type="PIRSR" id="PIRSR001174-1"/>
    </source>
</evidence>
<name>A0A1H7XQZ7_9ACTN</name>
<evidence type="ECO:0000256" key="2">
    <source>
        <dbReference type="ARBA" id="ARBA00022490"/>
    </source>
</evidence>
<evidence type="ECO:0000256" key="7">
    <source>
        <dbReference type="ARBA" id="ARBA00022840"/>
    </source>
</evidence>
<evidence type="ECO:0000256" key="5">
    <source>
        <dbReference type="ARBA" id="ARBA00022801"/>
    </source>
</evidence>
<dbReference type="GO" id="GO:0034605">
    <property type="term" value="P:cellular response to heat"/>
    <property type="evidence" value="ECO:0007669"/>
    <property type="project" value="UniProtKB-UniRule"/>
</dbReference>
<dbReference type="PIRSF" id="PIRSF001174">
    <property type="entry name" value="Lon_proteas"/>
    <property type="match status" value="1"/>
</dbReference>
<evidence type="ECO:0000256" key="11">
    <source>
        <dbReference type="ARBA" id="ARBA00066743"/>
    </source>
</evidence>
<dbReference type="CDD" id="cd19500">
    <property type="entry name" value="RecA-like_Lon"/>
    <property type="match status" value="1"/>
</dbReference>
<dbReference type="RefSeq" id="WP_055502810.1">
    <property type="nucleotide sequence ID" value="NZ_BBZG01000001.1"/>
</dbReference>
<dbReference type="InterPro" id="IPR008269">
    <property type="entry name" value="Lon_proteolytic"/>
</dbReference>
<evidence type="ECO:0000256" key="19">
    <source>
        <dbReference type="RuleBase" id="RU000591"/>
    </source>
</evidence>
<dbReference type="Gene3D" id="1.10.8.60">
    <property type="match status" value="1"/>
</dbReference>
<dbReference type="Pfam" id="PF02190">
    <property type="entry name" value="LON_substr_bdg"/>
    <property type="match status" value="1"/>
</dbReference>
<keyword evidence="23" id="KW-1185">Reference proteome</keyword>
<dbReference type="OrthoDB" id="9803599at2"/>
<dbReference type="InterPro" id="IPR015947">
    <property type="entry name" value="PUA-like_sf"/>
</dbReference>
<dbReference type="GO" id="GO:0005524">
    <property type="term" value="F:ATP binding"/>
    <property type="evidence" value="ECO:0007669"/>
    <property type="project" value="UniProtKB-UniRule"/>
</dbReference>
<dbReference type="Pfam" id="PF22667">
    <property type="entry name" value="Lon_lid"/>
    <property type="match status" value="1"/>
</dbReference>
<dbReference type="Proteomes" id="UP000198953">
    <property type="component" value="Unassembled WGS sequence"/>
</dbReference>
<comment type="induction">
    <text evidence="14">By heat shock.</text>
</comment>
<dbReference type="SUPFAM" id="SSF88697">
    <property type="entry name" value="PUA domain-like"/>
    <property type="match status" value="1"/>
</dbReference>
<evidence type="ECO:0000256" key="9">
    <source>
        <dbReference type="ARBA" id="ARBA00050665"/>
    </source>
</evidence>
<evidence type="ECO:0000256" key="8">
    <source>
        <dbReference type="ARBA" id="ARBA00023016"/>
    </source>
</evidence>
<dbReference type="InterPro" id="IPR003593">
    <property type="entry name" value="AAA+_ATPase"/>
</dbReference>
<gene>
    <name evidence="14" type="primary">lon</name>
    <name evidence="22" type="ORF">SAMN05660976_04926</name>
</gene>
<keyword evidence="6 14" id="KW-0720">Serine protease</keyword>
<dbReference type="HAMAP" id="MF_01973">
    <property type="entry name" value="lon_bact"/>
    <property type="match status" value="1"/>
</dbReference>
<dbReference type="InterPro" id="IPR003111">
    <property type="entry name" value="Lon_prtase_N"/>
</dbReference>
<organism evidence="22 23">
    <name type="scientific">Nonomuraea pusilla</name>
    <dbReference type="NCBI Taxonomy" id="46177"/>
    <lineage>
        <taxon>Bacteria</taxon>
        <taxon>Bacillati</taxon>
        <taxon>Actinomycetota</taxon>
        <taxon>Actinomycetes</taxon>
        <taxon>Streptosporangiales</taxon>
        <taxon>Streptosporangiaceae</taxon>
        <taxon>Nonomuraea</taxon>
    </lineage>
</organism>
<dbReference type="GO" id="GO:0004176">
    <property type="term" value="F:ATP-dependent peptidase activity"/>
    <property type="evidence" value="ECO:0007669"/>
    <property type="project" value="UniProtKB-UniRule"/>
</dbReference>
<sequence>MSESLTLPVLPLDDAVVLPGMVVPLDLSDSEVRAAIDAARASGGNKPRVLLVPRIDGRYGAVGVQAVVEQVGRLPGGEPAAVVRGVGRARVGTGTTGPGAALWVEAIAVDPVPAGERAQELAKEYKGLATTILQKRGAWQVIDQVNQLDDPSVLADSSGYTPWLSTAQKVELLESPDPADRLAKLIEWSREHLAELDVAETIRKDVQEGMEKQQREFLLRQQLAAVRKELKELNGDTAESEEEDYRARVEAADLPEKVREAALKEVDKLERTSEQSPETGWIRTWLDTVLDLPWNVRTEDNYDIDGARAVLNADHTGLDDVKDRVIEHLAVRRRRQEKGLGVVGGRRSGAVLALAGPPGVGKTSLGESVARAMGRKFVRVALGGVRDEAEIRGHRRTYVGALPGRIVRAIREAGSMNPVVLLDEVDKVGADYRGDPTAALLEVLDPAQNHTFRDHYLEVELDLSDVLFLATANVLEAIPGPLLDRMEVVTLDGYTEDEKVAIARDHLVPKQLSLAGFAEGEVVVEEDALRRMATEYTREAGVRSLERSIARIMRKAAAKDDVPVTVSADTLVEYLGRPRFVPESSLPESKQRTSVPGVATGLAVTGAGGDVLYVEASLADPETGDTGLTLTGQLGDVMKESARIALSYLRSHGAELELPVTALKDRMVHVHFPAGAVPKDGPSAGVTLTTALASLLSGRLVRSDVAMTGEISLTGRVLPIGGVKQKLLAAHRAGITTVLIPARNEPDLDDVPEAVRNELTIHPVSDVREVLDIALAPAQVSSTVAA</sequence>
<keyword evidence="7 14" id="KW-0067">ATP-binding</keyword>
<dbReference type="InterPro" id="IPR027065">
    <property type="entry name" value="Lon_Prtase"/>
</dbReference>
<dbReference type="PROSITE" id="PS51786">
    <property type="entry name" value="LON_PROTEOLYTIC"/>
    <property type="match status" value="1"/>
</dbReference>
<evidence type="ECO:0000256" key="18">
    <source>
        <dbReference type="PROSITE-ProRule" id="PRU01122"/>
    </source>
</evidence>
<dbReference type="FunFam" id="3.40.50.300:FF:000021">
    <property type="entry name" value="Lon protease homolog"/>
    <property type="match status" value="1"/>
</dbReference>